<dbReference type="KEGG" id="aft:BBF96_06805"/>
<dbReference type="GO" id="GO:0071897">
    <property type="term" value="P:DNA biosynthetic process"/>
    <property type="evidence" value="ECO:0007669"/>
    <property type="project" value="UniProtKB-KW"/>
</dbReference>
<comment type="catalytic activity">
    <reaction evidence="5">
        <text>a 2'-deoxyribonucleoside 5'-diphosphate + [thioredoxin]-disulfide + H2O = a ribonucleoside 5'-diphosphate + [thioredoxin]-dithiol</text>
        <dbReference type="Rhea" id="RHEA:23252"/>
        <dbReference type="Rhea" id="RHEA-COMP:10698"/>
        <dbReference type="Rhea" id="RHEA-COMP:10700"/>
        <dbReference type="ChEBI" id="CHEBI:15377"/>
        <dbReference type="ChEBI" id="CHEBI:29950"/>
        <dbReference type="ChEBI" id="CHEBI:50058"/>
        <dbReference type="ChEBI" id="CHEBI:57930"/>
        <dbReference type="ChEBI" id="CHEBI:73316"/>
        <dbReference type="EC" id="1.17.4.1"/>
    </reaction>
</comment>
<evidence type="ECO:0000313" key="7">
    <source>
        <dbReference type="EMBL" id="AZR73119.1"/>
    </source>
</evidence>
<protein>
    <recommendedName>
        <fullName evidence="2">ribonucleoside-diphosphate reductase</fullName>
        <ecNumber evidence="2">1.17.4.1</ecNumber>
    </recommendedName>
</protein>
<keyword evidence="3" id="KW-0237">DNA synthesis</keyword>
<dbReference type="AlphaFoldDB" id="A0A3S9SXU5"/>
<organism evidence="7 8">
    <name type="scientific">Anoxybacter fermentans</name>
    <dbReference type="NCBI Taxonomy" id="1323375"/>
    <lineage>
        <taxon>Bacteria</taxon>
        <taxon>Bacillati</taxon>
        <taxon>Bacillota</taxon>
        <taxon>Clostridia</taxon>
        <taxon>Halanaerobiales</taxon>
        <taxon>Anoxybacter</taxon>
    </lineage>
</organism>
<feature type="domain" description="TSCPD" evidence="6">
    <location>
        <begin position="7"/>
        <end position="79"/>
    </location>
</feature>
<evidence type="ECO:0000259" key="6">
    <source>
        <dbReference type="Pfam" id="PF12637"/>
    </source>
</evidence>
<dbReference type="Proteomes" id="UP000267250">
    <property type="component" value="Chromosome"/>
</dbReference>
<evidence type="ECO:0000256" key="4">
    <source>
        <dbReference type="ARBA" id="ARBA00022741"/>
    </source>
</evidence>
<accession>A0A3S9SXU5</accession>
<dbReference type="NCBIfam" id="TIGR03905">
    <property type="entry name" value="TIGR03905_4_Cys"/>
    <property type="match status" value="1"/>
</dbReference>
<gene>
    <name evidence="7" type="ORF">BBF96_06805</name>
</gene>
<dbReference type="Pfam" id="PF12637">
    <property type="entry name" value="TSCPD"/>
    <property type="match status" value="1"/>
</dbReference>
<keyword evidence="4" id="KW-0547">Nucleotide-binding</keyword>
<proteinExistence type="inferred from homology"/>
<dbReference type="InterPro" id="IPR023806">
    <property type="entry name" value="CHP03905"/>
</dbReference>
<dbReference type="EMBL" id="CP016379">
    <property type="protein sequence ID" value="AZR73119.1"/>
    <property type="molecule type" value="Genomic_DNA"/>
</dbReference>
<dbReference type="GO" id="GO:0000166">
    <property type="term" value="F:nucleotide binding"/>
    <property type="evidence" value="ECO:0007669"/>
    <property type="project" value="UniProtKB-KW"/>
</dbReference>
<evidence type="ECO:0000256" key="2">
    <source>
        <dbReference type="ARBA" id="ARBA00012274"/>
    </source>
</evidence>
<reference evidence="7 8" key="1">
    <citation type="submission" date="2016-07" db="EMBL/GenBank/DDBJ databases">
        <title>Genome and transcriptome analysis of iron-reducing fermentative bacteria Anoxybacter fermentans.</title>
        <authorList>
            <person name="Zeng X."/>
            <person name="Shao Z."/>
        </authorList>
    </citation>
    <scope>NUCLEOTIDE SEQUENCE [LARGE SCALE GENOMIC DNA]</scope>
    <source>
        <strain evidence="7 8">DY22613</strain>
    </source>
</reference>
<comment type="similarity">
    <text evidence="1">Belongs to the ribonucleoside diphosphate reductase class-2 family.</text>
</comment>
<dbReference type="EC" id="1.17.4.1" evidence="2"/>
<dbReference type="OrthoDB" id="9801525at2"/>
<evidence type="ECO:0000256" key="1">
    <source>
        <dbReference type="ARBA" id="ARBA00007405"/>
    </source>
</evidence>
<dbReference type="InterPro" id="IPR024434">
    <property type="entry name" value="TSCPD_dom"/>
</dbReference>
<keyword evidence="8" id="KW-1185">Reference proteome</keyword>
<name>A0A3S9SXU5_9FIRM</name>
<evidence type="ECO:0000256" key="5">
    <source>
        <dbReference type="ARBA" id="ARBA00047754"/>
    </source>
</evidence>
<dbReference type="GO" id="GO:0004748">
    <property type="term" value="F:ribonucleoside-diphosphate reductase activity, thioredoxin disulfide as acceptor"/>
    <property type="evidence" value="ECO:0007669"/>
    <property type="project" value="UniProtKB-EC"/>
</dbReference>
<evidence type="ECO:0000313" key="8">
    <source>
        <dbReference type="Proteomes" id="UP000267250"/>
    </source>
</evidence>
<evidence type="ECO:0000256" key="3">
    <source>
        <dbReference type="ARBA" id="ARBA00022634"/>
    </source>
</evidence>
<sequence>MVERISYDTNGTCARHIIIELDGDVVSNVEFVGGCFGNLLGLSQLVKGQKIDDLIKKLKGIQCRNGTSCPDQFAQALETVKINR</sequence>